<evidence type="ECO:0000313" key="1">
    <source>
        <dbReference type="EMBL" id="SFG33961.1"/>
    </source>
</evidence>
<dbReference type="OrthoDB" id="823219at2"/>
<keyword evidence="2" id="KW-1185">Reference proteome</keyword>
<protein>
    <recommendedName>
        <fullName evidence="3">6-bladed beta-propeller protein</fullName>
    </recommendedName>
</protein>
<sequence>MSKIIFFLLVLFSVISCTQKSDKEYIENPTIIDFNNVEQVDRLISIRELFKNVEYLKLNTPDTIQITIAKKVLEINDKILILDKKKKLVFAFDQGGNYLGMVGNKGQGPGEFLEVTDVAVNNDLIFIYSRGDFKVFVFDDDLNFKKDFKTKKWGTQISLLSSGNLALYSFLIEGDDEFNIDIYNTDGRLVGKRMYVDRSGQYQAMDYSGFIINDYFSYPLSSKIYKLSEDISMDSSIFNVYFPNQFPEEDFTNYGQYNINYDNKTNDKILTNFQVGPNQEFMCYYGFREGQLNGYTFGVKLSSGQTFGHLNLIHASLDKEEMDVYVKMFFIGPYNIPSYSKMSKSYWVASNIESIAYYYKDIKQSLPSLRDSDPKLYSVLSGTDQEETILMRFQLKERL</sequence>
<dbReference type="PROSITE" id="PS51257">
    <property type="entry name" value="PROKAR_LIPOPROTEIN"/>
    <property type="match status" value="1"/>
</dbReference>
<organism evidence="1 2">
    <name type="scientific">Algoriphagus hitonicola</name>
    <dbReference type="NCBI Taxonomy" id="435880"/>
    <lineage>
        <taxon>Bacteria</taxon>
        <taxon>Pseudomonadati</taxon>
        <taxon>Bacteroidota</taxon>
        <taxon>Cytophagia</taxon>
        <taxon>Cytophagales</taxon>
        <taxon>Cyclobacteriaceae</taxon>
        <taxon>Algoriphagus</taxon>
    </lineage>
</organism>
<dbReference type="AlphaFoldDB" id="A0A1I2R7T2"/>
<evidence type="ECO:0000313" key="2">
    <source>
        <dbReference type="Proteomes" id="UP000199642"/>
    </source>
</evidence>
<dbReference type="Pfam" id="PF17170">
    <property type="entry name" value="DUF5128"/>
    <property type="match status" value="1"/>
</dbReference>
<gene>
    <name evidence="1" type="ORF">SAMN04487988_1039</name>
</gene>
<dbReference type="EMBL" id="FOPC01000003">
    <property type="protein sequence ID" value="SFG33961.1"/>
    <property type="molecule type" value="Genomic_DNA"/>
</dbReference>
<dbReference type="STRING" id="435880.SAMN04487988_1039"/>
<dbReference type="InterPro" id="IPR011042">
    <property type="entry name" value="6-blade_b-propeller_TolB-like"/>
</dbReference>
<proteinExistence type="predicted"/>
<reference evidence="2" key="1">
    <citation type="submission" date="2016-10" db="EMBL/GenBank/DDBJ databases">
        <authorList>
            <person name="Varghese N."/>
            <person name="Submissions S."/>
        </authorList>
    </citation>
    <scope>NUCLEOTIDE SEQUENCE [LARGE SCALE GENOMIC DNA]</scope>
    <source>
        <strain evidence="2">DSM 19315</strain>
    </source>
</reference>
<accession>A0A1I2R7T2</accession>
<dbReference type="Gene3D" id="2.120.10.30">
    <property type="entry name" value="TolB, C-terminal domain"/>
    <property type="match status" value="1"/>
</dbReference>
<name>A0A1I2R7T2_9BACT</name>
<evidence type="ECO:0008006" key="3">
    <source>
        <dbReference type="Google" id="ProtNLM"/>
    </source>
</evidence>
<dbReference type="RefSeq" id="WP_092789405.1">
    <property type="nucleotide sequence ID" value="NZ_FOPC01000003.1"/>
</dbReference>
<dbReference type="Proteomes" id="UP000199642">
    <property type="component" value="Unassembled WGS sequence"/>
</dbReference>